<protein>
    <submittedName>
        <fullName evidence="2">CoxG family protein</fullName>
    </submittedName>
</protein>
<sequence>MEFNGTFKLEDTSAEEVWLALSDPVLIRDSLPGCEFLIEVDDEDVAFDELREESTEAEPTGDPEVIAERAFQEGKRYAALVEIGVGSVNPSFETTVTIDEREFPDMTASGEGSASGSSFEMESGMHLNETDDGVSVEWWANAEVFGRVAQMGQRVMNPVANRVVKKFFERIQERLSELTLDDQGGDGEQGTERAGADEADDTSGLSQRIRDRIGL</sequence>
<dbReference type="GeneID" id="76199912"/>
<keyword evidence="3" id="KW-1185">Reference proteome</keyword>
<feature type="region of interest" description="Disordered" evidence="1">
    <location>
        <begin position="178"/>
        <end position="215"/>
    </location>
</feature>
<comment type="caution">
    <text evidence="2">The sequence shown here is derived from an EMBL/GenBank/DDBJ whole genome shotgun (WGS) entry which is preliminary data.</text>
</comment>
<dbReference type="AlphaFoldDB" id="A0ABD5YN09"/>
<evidence type="ECO:0000256" key="1">
    <source>
        <dbReference type="SAM" id="MobiDB-lite"/>
    </source>
</evidence>
<dbReference type="Gene3D" id="3.30.530.20">
    <property type="match status" value="1"/>
</dbReference>
<dbReference type="SUPFAM" id="SSF55961">
    <property type="entry name" value="Bet v1-like"/>
    <property type="match status" value="1"/>
</dbReference>
<dbReference type="EMBL" id="JBHTAX010000001">
    <property type="protein sequence ID" value="MFC7190312.1"/>
    <property type="molecule type" value="Genomic_DNA"/>
</dbReference>
<dbReference type="Pfam" id="PF06240">
    <property type="entry name" value="COXG"/>
    <property type="match status" value="1"/>
</dbReference>
<organism evidence="2 3">
    <name type="scientific">Halocatena marina</name>
    <dbReference type="NCBI Taxonomy" id="2934937"/>
    <lineage>
        <taxon>Archaea</taxon>
        <taxon>Methanobacteriati</taxon>
        <taxon>Methanobacteriota</taxon>
        <taxon>Stenosarchaea group</taxon>
        <taxon>Halobacteria</taxon>
        <taxon>Halobacteriales</taxon>
        <taxon>Natronomonadaceae</taxon>
        <taxon>Halocatena</taxon>
    </lineage>
</organism>
<reference evidence="2 3" key="1">
    <citation type="journal article" date="2019" name="Int. J. Syst. Evol. Microbiol.">
        <title>The Global Catalogue of Microorganisms (GCM) 10K type strain sequencing project: providing services to taxonomists for standard genome sequencing and annotation.</title>
        <authorList>
            <consortium name="The Broad Institute Genomics Platform"/>
            <consortium name="The Broad Institute Genome Sequencing Center for Infectious Disease"/>
            <person name="Wu L."/>
            <person name="Ma J."/>
        </authorList>
    </citation>
    <scope>NUCLEOTIDE SEQUENCE [LARGE SCALE GENOMIC DNA]</scope>
    <source>
        <strain evidence="2 3">RDMS1</strain>
    </source>
</reference>
<evidence type="ECO:0000313" key="2">
    <source>
        <dbReference type="EMBL" id="MFC7190312.1"/>
    </source>
</evidence>
<evidence type="ECO:0000313" key="3">
    <source>
        <dbReference type="Proteomes" id="UP001596417"/>
    </source>
</evidence>
<dbReference type="InterPro" id="IPR010419">
    <property type="entry name" value="CO_DH_gsu"/>
</dbReference>
<gene>
    <name evidence="2" type="ORF">ACFQL7_10910</name>
</gene>
<accession>A0ABD5YN09</accession>
<dbReference type="PANTHER" id="PTHR38588">
    <property type="entry name" value="BLL0334 PROTEIN"/>
    <property type="match status" value="1"/>
</dbReference>
<dbReference type="InterPro" id="IPR023393">
    <property type="entry name" value="START-like_dom_sf"/>
</dbReference>
<dbReference type="Proteomes" id="UP001596417">
    <property type="component" value="Unassembled WGS sequence"/>
</dbReference>
<dbReference type="PANTHER" id="PTHR38588:SF1">
    <property type="entry name" value="BLL0334 PROTEIN"/>
    <property type="match status" value="1"/>
</dbReference>
<dbReference type="RefSeq" id="WP_264556221.1">
    <property type="nucleotide sequence ID" value="NZ_CP109979.1"/>
</dbReference>
<proteinExistence type="predicted"/>
<name>A0ABD5YN09_9EURY</name>